<feature type="region of interest" description="Disordered" evidence="2">
    <location>
        <begin position="1"/>
        <end position="88"/>
    </location>
</feature>
<dbReference type="Proteomes" id="UP001642464">
    <property type="component" value="Unassembled WGS sequence"/>
</dbReference>
<sequence length="946" mass="107094">MAFAGGKLRSSSHSGSSASGEKRRPRSTASSTSTAARGLARRIRDPDRPTLNTPGSVAASSPAVQSSPGGVRQASRSRSPEANAPVQDLTDRIVSQIMSRRLVQESDMEDLRFNVMSILQPALKKSSFEETQRLSIELQEARSRTAHARTEIARLKSEAQTLEQKSVEAEEKGRRAETRASKAEARLKSSLQDPLMIKVGSETVEVRSSTSRAKDTMEVLAEEQRKMEKELHQLKSKADTNKSATIRVVTQLIGYNNNRLNNLLQAAVFGLWRTTAKERFSQKQAKTQQAQEEEARKKRQLHGDAKAKFIATLVEGKRKQLVFAQCLRAWSQLVYENHLETARHKQEEQHKEEFKQLKSKADRNMLATSERMAMQLDRMALQLMSRDTDQVLAAVVGSWKIATQEGKFLRQQAAEKHKMQQEISQLQSKAERNMLASSERTATQRISPTEGHEAEKEEPAAAAKKEEEPEAPAKKKREVEALKEKSEAAEKPKMQQAIDLPAQTEEKPVEAEEESRRAETRASKAEAPQVETVLDLDEKDEDASIRMVEAPSSTSRAKDAAVRRKQEEQQKEEAQLTASKSASSERTATQRISPAEGHEAEKEEPAAAAKKEEEPEATAKKKREAEALKQKLEEEQLLRQQAAEKQAGLTEYGVARFVAADQAEEKRKVDKELHQLKSRADTNMVATMNRVVTQLIGQDNNLLQVAVFGWWRTAAKEEKLSRKQANAQQAHEEEVRQMRQLHGDAKDKFMATLVEGRRKILLFNSARQCLTAWNQLAYENHLETVRQKQEEQHKEEFNKFKYKADRYMLVTRDRMAMQLISHDTDQVLAAVVGSWKTATQEGKFLRQQAAEKYKMQQEFNKFQSKADRNMLVTRERMAMQLIGHDASHVLAAVVGSWKMALKEGRLLRQQATEKHKMQQDLNLFKSKAEKNMMVTSHRMAMALISH</sequence>
<organism evidence="3 4">
    <name type="scientific">Durusdinium trenchii</name>
    <dbReference type="NCBI Taxonomy" id="1381693"/>
    <lineage>
        <taxon>Eukaryota</taxon>
        <taxon>Sar</taxon>
        <taxon>Alveolata</taxon>
        <taxon>Dinophyceae</taxon>
        <taxon>Suessiales</taxon>
        <taxon>Symbiodiniaceae</taxon>
        <taxon>Durusdinium</taxon>
    </lineage>
</organism>
<evidence type="ECO:0000313" key="3">
    <source>
        <dbReference type="EMBL" id="CAK9029846.1"/>
    </source>
</evidence>
<keyword evidence="1" id="KW-0175">Coiled coil</keyword>
<evidence type="ECO:0000256" key="2">
    <source>
        <dbReference type="SAM" id="MobiDB-lite"/>
    </source>
</evidence>
<protein>
    <submittedName>
        <fullName evidence="3">KH domain-containing protein</fullName>
    </submittedName>
</protein>
<feature type="compositionally biased region" description="Basic and acidic residues" evidence="2">
    <location>
        <begin position="556"/>
        <end position="574"/>
    </location>
</feature>
<name>A0ABP0KSJ3_9DINO</name>
<comment type="caution">
    <text evidence="3">The sequence shown here is derived from an EMBL/GenBank/DDBJ whole genome shotgun (WGS) entry which is preliminary data.</text>
</comment>
<feature type="compositionally biased region" description="Basic and acidic residues" evidence="2">
    <location>
        <begin position="165"/>
        <end position="187"/>
    </location>
</feature>
<feature type="compositionally biased region" description="Polar residues" evidence="2">
    <location>
        <begin position="435"/>
        <end position="447"/>
    </location>
</feature>
<feature type="coiled-coil region" evidence="1">
    <location>
        <begin position="210"/>
        <end position="237"/>
    </location>
</feature>
<feature type="compositionally biased region" description="Basic and acidic residues" evidence="2">
    <location>
        <begin position="596"/>
        <end position="625"/>
    </location>
</feature>
<feature type="compositionally biased region" description="Basic and acidic residues" evidence="2">
    <location>
        <begin position="504"/>
        <end position="524"/>
    </location>
</feature>
<feature type="region of interest" description="Disordered" evidence="2">
    <location>
        <begin position="163"/>
        <end position="187"/>
    </location>
</feature>
<proteinExistence type="predicted"/>
<gene>
    <name evidence="3" type="ORF">SCF082_LOCUS18963</name>
</gene>
<keyword evidence="4" id="KW-1185">Reference proteome</keyword>
<feature type="compositionally biased region" description="Polar residues" evidence="2">
    <location>
        <begin position="576"/>
        <end position="592"/>
    </location>
</feature>
<evidence type="ECO:0000313" key="4">
    <source>
        <dbReference type="Proteomes" id="UP001642464"/>
    </source>
</evidence>
<feature type="region of interest" description="Disordered" evidence="2">
    <location>
        <begin position="280"/>
        <end position="301"/>
    </location>
</feature>
<feature type="non-terminal residue" evidence="3">
    <location>
        <position position="946"/>
    </location>
</feature>
<feature type="compositionally biased region" description="Low complexity" evidence="2">
    <location>
        <begin position="54"/>
        <end position="71"/>
    </location>
</feature>
<dbReference type="EMBL" id="CAXAMM010012847">
    <property type="protein sequence ID" value="CAK9029846.1"/>
    <property type="molecule type" value="Genomic_DNA"/>
</dbReference>
<feature type="compositionally biased region" description="Low complexity" evidence="2">
    <location>
        <begin position="27"/>
        <end position="38"/>
    </location>
</feature>
<feature type="region of interest" description="Disordered" evidence="2">
    <location>
        <begin position="419"/>
        <end position="625"/>
    </location>
</feature>
<accession>A0ABP0KSJ3</accession>
<reference evidence="3 4" key="1">
    <citation type="submission" date="2024-02" db="EMBL/GenBank/DDBJ databases">
        <authorList>
            <person name="Chen Y."/>
            <person name="Shah S."/>
            <person name="Dougan E. K."/>
            <person name="Thang M."/>
            <person name="Chan C."/>
        </authorList>
    </citation>
    <scope>NUCLEOTIDE SEQUENCE [LARGE SCALE GENOMIC DNA]</scope>
</reference>
<evidence type="ECO:0000256" key="1">
    <source>
        <dbReference type="SAM" id="Coils"/>
    </source>
</evidence>
<feature type="compositionally biased region" description="Low complexity" evidence="2">
    <location>
        <begin position="1"/>
        <end position="19"/>
    </location>
</feature>
<feature type="compositionally biased region" description="Basic and acidic residues" evidence="2">
    <location>
        <begin position="450"/>
        <end position="493"/>
    </location>
</feature>